<accession>A0ABR2DEM4</accession>
<proteinExistence type="predicted"/>
<feature type="compositionally biased region" description="Basic and acidic residues" evidence="1">
    <location>
        <begin position="124"/>
        <end position="139"/>
    </location>
</feature>
<name>A0ABR2DEM4_9ROSI</name>
<feature type="domain" description="PB1-like" evidence="2">
    <location>
        <begin position="8"/>
        <end position="100"/>
    </location>
</feature>
<dbReference type="InterPro" id="IPR058594">
    <property type="entry name" value="PB1-like_dom_pln"/>
</dbReference>
<dbReference type="Proteomes" id="UP001472677">
    <property type="component" value="Unassembled WGS sequence"/>
</dbReference>
<gene>
    <name evidence="3" type="ORF">V6N12_057100</name>
</gene>
<evidence type="ECO:0000313" key="3">
    <source>
        <dbReference type="EMBL" id="KAK8535584.1"/>
    </source>
</evidence>
<reference evidence="3 4" key="1">
    <citation type="journal article" date="2024" name="G3 (Bethesda)">
        <title>Genome assembly of Hibiscus sabdariffa L. provides insights into metabolisms of medicinal natural products.</title>
        <authorList>
            <person name="Kim T."/>
        </authorList>
    </citation>
    <scope>NUCLEOTIDE SEQUENCE [LARGE SCALE GENOMIC DNA]</scope>
    <source>
        <strain evidence="3">TK-2024</strain>
        <tissue evidence="3">Old leaves</tissue>
    </source>
</reference>
<feature type="compositionally biased region" description="Polar residues" evidence="1">
    <location>
        <begin position="148"/>
        <end position="162"/>
    </location>
</feature>
<comment type="caution">
    <text evidence="3">The sequence shown here is derived from an EMBL/GenBank/DDBJ whole genome shotgun (WGS) entry which is preliminary data.</text>
</comment>
<organism evidence="3 4">
    <name type="scientific">Hibiscus sabdariffa</name>
    <name type="common">roselle</name>
    <dbReference type="NCBI Taxonomy" id="183260"/>
    <lineage>
        <taxon>Eukaryota</taxon>
        <taxon>Viridiplantae</taxon>
        <taxon>Streptophyta</taxon>
        <taxon>Embryophyta</taxon>
        <taxon>Tracheophyta</taxon>
        <taxon>Spermatophyta</taxon>
        <taxon>Magnoliopsida</taxon>
        <taxon>eudicotyledons</taxon>
        <taxon>Gunneridae</taxon>
        <taxon>Pentapetalae</taxon>
        <taxon>rosids</taxon>
        <taxon>malvids</taxon>
        <taxon>Malvales</taxon>
        <taxon>Malvaceae</taxon>
        <taxon>Malvoideae</taxon>
        <taxon>Hibiscus</taxon>
    </lineage>
</organism>
<evidence type="ECO:0000313" key="4">
    <source>
        <dbReference type="Proteomes" id="UP001472677"/>
    </source>
</evidence>
<protein>
    <recommendedName>
        <fullName evidence="2">PB1-like domain-containing protein</fullName>
    </recommendedName>
</protein>
<feature type="region of interest" description="Disordered" evidence="1">
    <location>
        <begin position="113"/>
        <end position="228"/>
    </location>
</feature>
<sequence>MTCIELPLRMHLGGNFIETHSLKYVGGIVINWGIDPNVVSHGDICKIVDEAGYRGVKALYYLKPGSSLGDGLVLCWDNKSFVDLIGYWLVEREIHIYVEHDVVVPKVGKPPLSLPTPSVESDEGCNRDNTIDESKDVGESHVVGEGLNNINNGVGPSEVNSEQRVEANINEVDDGFSQTVERDQQAQRENEAHREHEAQKGQGVEKEQVDEDEDDPLEDVQWLGDNDDEELQEIHNHYKIF</sequence>
<dbReference type="Pfam" id="PF26130">
    <property type="entry name" value="PB1-like"/>
    <property type="match status" value="1"/>
</dbReference>
<evidence type="ECO:0000259" key="2">
    <source>
        <dbReference type="Pfam" id="PF26130"/>
    </source>
</evidence>
<keyword evidence="4" id="KW-1185">Reference proteome</keyword>
<dbReference type="EMBL" id="JBBPBM010000030">
    <property type="protein sequence ID" value="KAK8535584.1"/>
    <property type="molecule type" value="Genomic_DNA"/>
</dbReference>
<evidence type="ECO:0000256" key="1">
    <source>
        <dbReference type="SAM" id="MobiDB-lite"/>
    </source>
</evidence>
<feature type="compositionally biased region" description="Basic and acidic residues" evidence="1">
    <location>
        <begin position="180"/>
        <end position="207"/>
    </location>
</feature>
<feature type="compositionally biased region" description="Acidic residues" evidence="1">
    <location>
        <begin position="208"/>
        <end position="218"/>
    </location>
</feature>